<name>A0A1Y3PFM3_9PSED</name>
<gene>
    <name evidence="1" type="ORF">AUC60_00415</name>
</gene>
<proteinExistence type="predicted"/>
<dbReference type="Proteomes" id="UP000195440">
    <property type="component" value="Unassembled WGS sequence"/>
</dbReference>
<evidence type="ECO:0000313" key="2">
    <source>
        <dbReference type="Proteomes" id="UP000195440"/>
    </source>
</evidence>
<keyword evidence="2" id="KW-1185">Reference proteome</keyword>
<evidence type="ECO:0008006" key="3">
    <source>
        <dbReference type="Google" id="ProtNLM"/>
    </source>
</evidence>
<reference evidence="1 2" key="1">
    <citation type="journal article" date="2017" name="Syst. Appl. Microbiol.">
        <title>Pseudomonas caspiana sp. nov., a citrus pathogen in the Pseudomonas syringae phylogenetic group.</title>
        <authorList>
            <person name="Busquets A."/>
            <person name="Gomila M."/>
            <person name="Beiki F."/>
            <person name="Mulet M."/>
            <person name="Rahimian H."/>
            <person name="Garcia-Valdes E."/>
            <person name="Lalucat J."/>
        </authorList>
    </citation>
    <scope>NUCLEOTIDE SEQUENCE [LARGE SCALE GENOMIC DNA]</scope>
    <source>
        <strain evidence="1 2">FBF102</strain>
    </source>
</reference>
<comment type="caution">
    <text evidence="1">The sequence shown here is derived from an EMBL/GenBank/DDBJ whole genome shotgun (WGS) entry which is preliminary data.</text>
</comment>
<dbReference type="RefSeq" id="WP_087263935.1">
    <property type="nucleotide sequence ID" value="NZ_JBJGBV010000001.1"/>
</dbReference>
<organism evidence="1 2">
    <name type="scientific">Pseudomonas caspiana</name>
    <dbReference type="NCBI Taxonomy" id="1451454"/>
    <lineage>
        <taxon>Bacteria</taxon>
        <taxon>Pseudomonadati</taxon>
        <taxon>Pseudomonadota</taxon>
        <taxon>Gammaproteobacteria</taxon>
        <taxon>Pseudomonadales</taxon>
        <taxon>Pseudomonadaceae</taxon>
        <taxon>Pseudomonas</taxon>
    </lineage>
</organism>
<dbReference type="EMBL" id="LOHF01000001">
    <property type="protein sequence ID" value="OUM75614.1"/>
    <property type="molecule type" value="Genomic_DNA"/>
</dbReference>
<sequence>MNRNTLIGICVAGVIVFSALKPRDVTLRSMVNGWLGLAGSVEQSQASALRPLISCLNFVDVSWRRAYEDYRARDPEVESPGKALADRYPELFQAAQRTQPGSSARGAGRPDQCVLAADQKRRLVEKFPDLGAVYARYVTALLRVDEFTRRFDFYPVLGARPDSAADKAARDVEFVPMAEAFLRVSSELRTQVDAADRRIREAQLNLLRQRDHSQMAFLPGLIQQTREEMHALTVAAAAQTLTQAQLAAAIERLKTSWVWDTTDPRPGIGDADDEARRNWFRVQTPATEYLQALHELNDHWLNHADPQRLSDDFALAGKHFDRLIDAYNTAVLLQF</sequence>
<dbReference type="AlphaFoldDB" id="A0A1Y3PFM3"/>
<protein>
    <recommendedName>
        <fullName evidence="3">DUF3829 domain-containing protein</fullName>
    </recommendedName>
</protein>
<accession>A0A1Y3PFM3</accession>
<dbReference type="OrthoDB" id="7018884at2"/>
<evidence type="ECO:0000313" key="1">
    <source>
        <dbReference type="EMBL" id="OUM75614.1"/>
    </source>
</evidence>